<proteinExistence type="predicted"/>
<dbReference type="Proteomes" id="UP000039865">
    <property type="component" value="Unassembled WGS sequence"/>
</dbReference>
<keyword evidence="2" id="KW-1185">Reference proteome</keyword>
<evidence type="ECO:0000313" key="1">
    <source>
        <dbReference type="EMBL" id="CDW74917.1"/>
    </source>
</evidence>
<gene>
    <name evidence="1" type="primary">Contig6732.g7206</name>
    <name evidence="1" type="ORF">STYLEM_3901</name>
</gene>
<evidence type="ECO:0000313" key="2">
    <source>
        <dbReference type="Proteomes" id="UP000039865"/>
    </source>
</evidence>
<sequence>MESPFTLEIQNMALTYSIQGNTANTCQPGLRYLQILASVVYNSQDSTITMDGLHVFSHQVHRRLQEMVIRFLDHSKKMAFFGSHVMQIYVMELKLLEYIIMQQLCSIHILWDAGDHLL</sequence>
<reference evidence="1 2" key="1">
    <citation type="submission" date="2014-06" db="EMBL/GenBank/DDBJ databases">
        <authorList>
            <person name="Swart Estienne"/>
        </authorList>
    </citation>
    <scope>NUCLEOTIDE SEQUENCE [LARGE SCALE GENOMIC DNA]</scope>
    <source>
        <strain evidence="1 2">130c</strain>
    </source>
</reference>
<dbReference type="AlphaFoldDB" id="A0A077ZZA3"/>
<protein>
    <submittedName>
        <fullName evidence="1">Uncharacterized protein</fullName>
    </submittedName>
</protein>
<dbReference type="InParanoid" id="A0A077ZZA3"/>
<dbReference type="EMBL" id="CCKQ01003772">
    <property type="protein sequence ID" value="CDW74917.1"/>
    <property type="molecule type" value="Genomic_DNA"/>
</dbReference>
<organism evidence="1 2">
    <name type="scientific">Stylonychia lemnae</name>
    <name type="common">Ciliate</name>
    <dbReference type="NCBI Taxonomy" id="5949"/>
    <lineage>
        <taxon>Eukaryota</taxon>
        <taxon>Sar</taxon>
        <taxon>Alveolata</taxon>
        <taxon>Ciliophora</taxon>
        <taxon>Intramacronucleata</taxon>
        <taxon>Spirotrichea</taxon>
        <taxon>Stichotrichia</taxon>
        <taxon>Sporadotrichida</taxon>
        <taxon>Oxytrichidae</taxon>
        <taxon>Stylonychinae</taxon>
        <taxon>Stylonychia</taxon>
    </lineage>
</organism>
<name>A0A077ZZA3_STYLE</name>
<accession>A0A077ZZA3</accession>